<evidence type="ECO:0000256" key="1">
    <source>
        <dbReference type="ARBA" id="ARBA00004127"/>
    </source>
</evidence>
<dbReference type="EMBL" id="LJUO01000002">
    <property type="protein sequence ID" value="KPK73831.1"/>
    <property type="molecule type" value="Genomic_DNA"/>
</dbReference>
<feature type="transmembrane region" description="Helical" evidence="3">
    <location>
        <begin position="44"/>
        <end position="70"/>
    </location>
</feature>
<dbReference type="Proteomes" id="UP000051096">
    <property type="component" value="Unassembled WGS sequence"/>
</dbReference>
<accession>A0A0S8GLK7</accession>
<feature type="transmembrane region" description="Helical" evidence="3">
    <location>
        <begin position="12"/>
        <end position="32"/>
    </location>
</feature>
<dbReference type="GO" id="GO:0012505">
    <property type="term" value="C:endomembrane system"/>
    <property type="evidence" value="ECO:0007669"/>
    <property type="project" value="UniProtKB-SubCell"/>
</dbReference>
<feature type="transmembrane region" description="Helical" evidence="3">
    <location>
        <begin position="328"/>
        <end position="349"/>
    </location>
</feature>
<dbReference type="PRINTS" id="PR01434">
    <property type="entry name" value="NADHDHGNASE5"/>
</dbReference>
<evidence type="ECO:0000259" key="4">
    <source>
        <dbReference type="Pfam" id="PF00361"/>
    </source>
</evidence>
<evidence type="ECO:0000256" key="2">
    <source>
        <dbReference type="RuleBase" id="RU000320"/>
    </source>
</evidence>
<gene>
    <name evidence="5" type="ORF">AMJ87_00515</name>
</gene>
<comment type="subcellular location">
    <subcellularLocation>
        <location evidence="1">Endomembrane system</location>
        <topology evidence="1">Multi-pass membrane protein</topology>
    </subcellularLocation>
    <subcellularLocation>
        <location evidence="2">Membrane</location>
        <topology evidence="2">Multi-pass membrane protein</topology>
    </subcellularLocation>
</comment>
<dbReference type="PANTHER" id="PTHR43373">
    <property type="entry name" value="NA(+)/H(+) ANTIPORTER SUBUNIT"/>
    <property type="match status" value="1"/>
</dbReference>
<feature type="transmembrane region" description="Helical" evidence="3">
    <location>
        <begin position="194"/>
        <end position="214"/>
    </location>
</feature>
<dbReference type="Pfam" id="PF00361">
    <property type="entry name" value="Proton_antipo_M"/>
    <property type="match status" value="1"/>
</dbReference>
<comment type="caution">
    <text evidence="5">The sequence shown here is derived from an EMBL/GenBank/DDBJ whole genome shotgun (WGS) entry which is preliminary data.</text>
</comment>
<feature type="domain" description="NADH:quinone oxidoreductase/Mrp antiporter transmembrane" evidence="4">
    <location>
        <begin position="60"/>
        <end position="341"/>
    </location>
</feature>
<dbReference type="InterPro" id="IPR050616">
    <property type="entry name" value="CPA3_Na-H_Antiporter_A"/>
</dbReference>
<dbReference type="AlphaFoldDB" id="A0A0S8GLK7"/>
<feature type="transmembrane region" description="Helical" evidence="3">
    <location>
        <begin position="128"/>
        <end position="154"/>
    </location>
</feature>
<proteinExistence type="predicted"/>
<protein>
    <recommendedName>
        <fullName evidence="4">NADH:quinone oxidoreductase/Mrp antiporter transmembrane domain-containing protein</fullName>
    </recommendedName>
</protein>
<dbReference type="GO" id="GO:0016020">
    <property type="term" value="C:membrane"/>
    <property type="evidence" value="ECO:0007669"/>
    <property type="project" value="UniProtKB-SubCell"/>
</dbReference>
<dbReference type="PANTHER" id="PTHR43373:SF1">
    <property type="entry name" value="NA(+)_H(+) ANTIPORTER SUBUNIT A"/>
    <property type="match status" value="1"/>
</dbReference>
<feature type="transmembrane region" description="Helical" evidence="3">
    <location>
        <begin position="370"/>
        <end position="391"/>
    </location>
</feature>
<dbReference type="InterPro" id="IPR001750">
    <property type="entry name" value="ND/Mrp_TM"/>
</dbReference>
<name>A0A0S8GLK7_UNCW3</name>
<keyword evidence="3" id="KW-1133">Transmembrane helix</keyword>
<reference evidence="5 6" key="1">
    <citation type="journal article" date="2015" name="Microbiome">
        <title>Genomic resolution of linkages in carbon, nitrogen, and sulfur cycling among widespread estuary sediment bacteria.</title>
        <authorList>
            <person name="Baker B.J."/>
            <person name="Lazar C.S."/>
            <person name="Teske A.P."/>
            <person name="Dick G.J."/>
        </authorList>
    </citation>
    <scope>NUCLEOTIDE SEQUENCE [LARGE SCALE GENOMIC DNA]</scope>
    <source>
        <strain evidence="5">SM23_60</strain>
    </source>
</reference>
<keyword evidence="2 3" id="KW-0812">Transmembrane</keyword>
<evidence type="ECO:0000313" key="5">
    <source>
        <dbReference type="EMBL" id="KPK73831.1"/>
    </source>
</evidence>
<keyword evidence="3" id="KW-0472">Membrane</keyword>
<feature type="transmembrane region" description="Helical" evidence="3">
    <location>
        <begin position="90"/>
        <end position="116"/>
    </location>
</feature>
<feature type="transmembrane region" description="Helical" evidence="3">
    <location>
        <begin position="160"/>
        <end position="182"/>
    </location>
</feature>
<evidence type="ECO:0000313" key="6">
    <source>
        <dbReference type="Proteomes" id="UP000051096"/>
    </source>
</evidence>
<evidence type="ECO:0000256" key="3">
    <source>
        <dbReference type="SAM" id="Phobius"/>
    </source>
</evidence>
<sequence length="402" mass="43520">MIGFDFFFDHYGIFLSIIFVFIGLMSLIYGLATAREKGHRLEFYLMLLLIVGSGVGVALSHNLLLMYILWEISTFAVWRAVAYYRGESEIFAATFTFLVNFAAATIMFVGFLMLYIDNGTFDIFRISVISDTAAILILIGILAKSVTVPLHIWLAPAYNAIPSAIGGSLAGIAENLGAILFLRLFTMGNYSASGFFNAVAWIAIVSSIIGGGVALRANKLRSLLAFSTISQLGFVMLAFAVGGTYGILGGVLYIAAHALAKSGLFYGVGVIEDATGEDDLRNVACLLRLSPVLGVSMAMLVGSIVGFFPMIGFFSKLAVVLAAVQKTAYFGIGAIVAAIFTLLYNTRFYHELFFGERCDIYKLRAKRPSYVGVAVAFILALVSLLLGIFFYQPVQYLISGSI</sequence>
<organism evidence="5 6">
    <name type="scientific">candidate division WOR_3 bacterium SM23_60</name>
    <dbReference type="NCBI Taxonomy" id="1703780"/>
    <lineage>
        <taxon>Bacteria</taxon>
        <taxon>Bacteria division WOR-3</taxon>
    </lineage>
</organism>
<feature type="transmembrane region" description="Helical" evidence="3">
    <location>
        <begin position="297"/>
        <end position="322"/>
    </location>
</feature>
<feature type="transmembrane region" description="Helical" evidence="3">
    <location>
        <begin position="234"/>
        <end position="256"/>
    </location>
</feature>